<comment type="caution">
    <text evidence="2">The sequence shown here is derived from an EMBL/GenBank/DDBJ whole genome shotgun (WGS) entry which is preliminary data.</text>
</comment>
<dbReference type="OrthoDB" id="1667378at2"/>
<keyword evidence="3" id="KW-1185">Reference proteome</keyword>
<gene>
    <name evidence="2" type="ORF">QX51_11575</name>
</gene>
<name>A0A0B3VVI8_9FIRM</name>
<evidence type="ECO:0000313" key="3">
    <source>
        <dbReference type="Proteomes" id="UP000031189"/>
    </source>
</evidence>
<dbReference type="EMBL" id="JWHR01000104">
    <property type="protein sequence ID" value="KHS56848.1"/>
    <property type="molecule type" value="Genomic_DNA"/>
</dbReference>
<dbReference type="STRING" id="1577792.QX51_11575"/>
<dbReference type="Proteomes" id="UP000031189">
    <property type="component" value="Unassembled WGS sequence"/>
</dbReference>
<protein>
    <recommendedName>
        <fullName evidence="4">rRNA biogenesis protein rrp5</fullName>
    </recommendedName>
</protein>
<feature type="region of interest" description="Disordered" evidence="1">
    <location>
        <begin position="32"/>
        <end position="71"/>
    </location>
</feature>
<evidence type="ECO:0000256" key="1">
    <source>
        <dbReference type="SAM" id="MobiDB-lite"/>
    </source>
</evidence>
<dbReference type="AlphaFoldDB" id="A0A0B3VVI8"/>
<reference evidence="2 3" key="1">
    <citation type="submission" date="2014-12" db="EMBL/GenBank/DDBJ databases">
        <title>Draft genome sequence of Terrisporobacter sp. 08-306576, isolated from the blood culture of a bacteremia patient.</title>
        <authorList>
            <person name="Lund L.C."/>
            <person name="Sydenham T.V."/>
            <person name="Hogh S.V."/>
            <person name="Skov M.N."/>
            <person name="Kemp M."/>
            <person name="Justesen U.S."/>
        </authorList>
    </citation>
    <scope>NUCLEOTIDE SEQUENCE [LARGE SCALE GENOMIC DNA]</scope>
    <source>
        <strain evidence="2 3">08-306576</strain>
    </source>
</reference>
<sequence>MMKIKGLNEVVSNLRALADSLESVEVVKEKVSAKEKSVGKEDRAHKEGKVEKEKRVNKQDKVDKIDKADQGAKESKVKEISLEEVRAVLAKKSQAGFTDEIRSIIKGYGCNKLSEIDSKYYADILEAAEVMINE</sequence>
<proteinExistence type="predicted"/>
<evidence type="ECO:0000313" key="2">
    <source>
        <dbReference type="EMBL" id="KHS56848.1"/>
    </source>
</evidence>
<evidence type="ECO:0008006" key="4">
    <source>
        <dbReference type="Google" id="ProtNLM"/>
    </source>
</evidence>
<organism evidence="2 3">
    <name type="scientific">Terrisporobacter othiniensis</name>
    <dbReference type="NCBI Taxonomy" id="1577792"/>
    <lineage>
        <taxon>Bacteria</taxon>
        <taxon>Bacillati</taxon>
        <taxon>Bacillota</taxon>
        <taxon>Clostridia</taxon>
        <taxon>Peptostreptococcales</taxon>
        <taxon>Peptostreptococcaceae</taxon>
        <taxon>Terrisporobacter</taxon>
    </lineage>
</organism>
<accession>A0A0B3VVI8</accession>